<dbReference type="PANTHER" id="PTHR45698:SF1">
    <property type="entry name" value="TRACE AMINE-ASSOCIATED RECEPTOR 13C-LIKE"/>
    <property type="match status" value="1"/>
</dbReference>
<dbReference type="KEGG" id="nve:5513727"/>
<feature type="transmembrane region" description="Helical" evidence="5">
    <location>
        <begin position="108"/>
        <end position="126"/>
    </location>
</feature>
<evidence type="ECO:0000313" key="8">
    <source>
        <dbReference type="Proteomes" id="UP000001593"/>
    </source>
</evidence>
<gene>
    <name evidence="7" type="ORF">NEMVEDRAFT_v1g102635</name>
</gene>
<evidence type="ECO:0000256" key="2">
    <source>
        <dbReference type="ARBA" id="ARBA00022692"/>
    </source>
</evidence>
<keyword evidence="4 5" id="KW-0472">Membrane</keyword>
<evidence type="ECO:0000256" key="4">
    <source>
        <dbReference type="ARBA" id="ARBA00023136"/>
    </source>
</evidence>
<evidence type="ECO:0000259" key="6">
    <source>
        <dbReference type="PROSITE" id="PS50262"/>
    </source>
</evidence>
<feature type="transmembrane region" description="Helical" evidence="5">
    <location>
        <begin position="269"/>
        <end position="289"/>
    </location>
</feature>
<dbReference type="Pfam" id="PF00001">
    <property type="entry name" value="7tm_1"/>
    <property type="match status" value="1"/>
</dbReference>
<dbReference type="InterPro" id="IPR017452">
    <property type="entry name" value="GPCR_Rhodpsn_7TM"/>
</dbReference>
<feature type="non-terminal residue" evidence="7">
    <location>
        <position position="294"/>
    </location>
</feature>
<dbReference type="HOGENOM" id="CLU_009579_10_0_1"/>
<feature type="transmembrane region" description="Helical" evidence="5">
    <location>
        <begin position="230"/>
        <end position="254"/>
    </location>
</feature>
<dbReference type="PRINTS" id="PR00237">
    <property type="entry name" value="GPCRRHODOPSN"/>
</dbReference>
<dbReference type="GO" id="GO:0007186">
    <property type="term" value="P:G protein-coupled receptor signaling pathway"/>
    <property type="evidence" value="ECO:0000318"/>
    <property type="project" value="GO_Central"/>
</dbReference>
<dbReference type="STRING" id="45351.A7S343"/>
<keyword evidence="2 5" id="KW-0812">Transmembrane</keyword>
<protein>
    <recommendedName>
        <fullName evidence="6">G-protein coupled receptors family 1 profile domain-containing protein</fullName>
    </recommendedName>
</protein>
<dbReference type="FunFam" id="1.20.1070.10:FF:000368">
    <property type="entry name" value="Predicted protein"/>
    <property type="match status" value="1"/>
</dbReference>
<feature type="transmembrane region" description="Helical" evidence="5">
    <location>
        <begin position="138"/>
        <end position="156"/>
    </location>
</feature>
<accession>A7S343</accession>
<dbReference type="OMA" id="QMIALEY"/>
<organism evidence="7 8">
    <name type="scientific">Nematostella vectensis</name>
    <name type="common">Starlet sea anemone</name>
    <dbReference type="NCBI Taxonomy" id="45351"/>
    <lineage>
        <taxon>Eukaryota</taxon>
        <taxon>Metazoa</taxon>
        <taxon>Cnidaria</taxon>
        <taxon>Anthozoa</taxon>
        <taxon>Hexacorallia</taxon>
        <taxon>Actiniaria</taxon>
        <taxon>Edwardsiidae</taxon>
        <taxon>Nematostella</taxon>
    </lineage>
</organism>
<evidence type="ECO:0000256" key="5">
    <source>
        <dbReference type="SAM" id="Phobius"/>
    </source>
</evidence>
<dbReference type="InParanoid" id="A7S343"/>
<evidence type="ECO:0000256" key="3">
    <source>
        <dbReference type="ARBA" id="ARBA00022989"/>
    </source>
</evidence>
<dbReference type="eggNOG" id="KOG4219">
    <property type="taxonomic scope" value="Eukaryota"/>
</dbReference>
<feature type="domain" description="G-protein coupled receptors family 1 profile" evidence="6">
    <location>
        <begin position="23"/>
        <end position="286"/>
    </location>
</feature>
<keyword evidence="8" id="KW-1185">Reference proteome</keyword>
<feature type="transmembrane region" description="Helical" evidence="5">
    <location>
        <begin position="44"/>
        <end position="70"/>
    </location>
</feature>
<dbReference type="EMBL" id="DS469571">
    <property type="protein sequence ID" value="EDO41928.1"/>
    <property type="molecule type" value="Genomic_DNA"/>
</dbReference>
<dbReference type="PROSITE" id="PS50262">
    <property type="entry name" value="G_PROTEIN_RECEP_F1_2"/>
    <property type="match status" value="1"/>
</dbReference>
<dbReference type="PhylomeDB" id="A7S343"/>
<comment type="subcellular location">
    <subcellularLocation>
        <location evidence="1">Membrane</location>
    </subcellularLocation>
</comment>
<dbReference type="Proteomes" id="UP000001593">
    <property type="component" value="Unassembled WGS sequence"/>
</dbReference>
<dbReference type="GO" id="GO:0004930">
    <property type="term" value="F:G protein-coupled receptor activity"/>
    <property type="evidence" value="ECO:0000318"/>
    <property type="project" value="GO_Central"/>
</dbReference>
<feature type="transmembrane region" description="Helical" evidence="5">
    <location>
        <begin position="176"/>
        <end position="200"/>
    </location>
</feature>
<dbReference type="GO" id="GO:0005886">
    <property type="term" value="C:plasma membrane"/>
    <property type="evidence" value="ECO:0000318"/>
    <property type="project" value="GO_Central"/>
</dbReference>
<dbReference type="Gene3D" id="1.20.1070.10">
    <property type="entry name" value="Rhodopsin 7-helix transmembrane proteins"/>
    <property type="match status" value="1"/>
</dbReference>
<dbReference type="GO" id="GO:0032870">
    <property type="term" value="P:cellular response to hormone stimulus"/>
    <property type="evidence" value="ECO:0000318"/>
    <property type="project" value="GO_Central"/>
</dbReference>
<evidence type="ECO:0000313" key="7">
    <source>
        <dbReference type="EMBL" id="EDO41928.1"/>
    </source>
</evidence>
<reference evidence="7 8" key="1">
    <citation type="journal article" date="2007" name="Science">
        <title>Sea anemone genome reveals ancestral eumetazoan gene repertoire and genomic organization.</title>
        <authorList>
            <person name="Putnam N.H."/>
            <person name="Srivastava M."/>
            <person name="Hellsten U."/>
            <person name="Dirks B."/>
            <person name="Chapman J."/>
            <person name="Salamov A."/>
            <person name="Terry A."/>
            <person name="Shapiro H."/>
            <person name="Lindquist E."/>
            <person name="Kapitonov V.V."/>
            <person name="Jurka J."/>
            <person name="Genikhovich G."/>
            <person name="Grigoriev I.V."/>
            <person name="Lucas S.M."/>
            <person name="Steele R.E."/>
            <person name="Finnerty J.R."/>
            <person name="Technau U."/>
            <person name="Martindale M.Q."/>
            <person name="Rokhsar D.S."/>
        </authorList>
    </citation>
    <scope>NUCLEOTIDE SEQUENCE [LARGE SCALE GENOMIC DNA]</scope>
    <source>
        <strain evidence="8">CH2 X CH6</strain>
    </source>
</reference>
<dbReference type="AlphaFoldDB" id="A7S343"/>
<evidence type="ECO:0000256" key="1">
    <source>
        <dbReference type="ARBA" id="ARBA00004370"/>
    </source>
</evidence>
<dbReference type="CDD" id="cd00637">
    <property type="entry name" value="7tm_classA_rhodopsin-like"/>
    <property type="match status" value="1"/>
</dbReference>
<dbReference type="PANTHER" id="PTHR45698">
    <property type="entry name" value="TRACE AMINE-ASSOCIATED RECEPTOR 19N-RELATED"/>
    <property type="match status" value="1"/>
</dbReference>
<name>A7S343_NEMVE</name>
<proteinExistence type="predicted"/>
<dbReference type="SUPFAM" id="SSF81321">
    <property type="entry name" value="Family A G protein-coupled receptor-like"/>
    <property type="match status" value="1"/>
</dbReference>
<dbReference type="OrthoDB" id="9445499at2759"/>
<keyword evidence="3 5" id="KW-1133">Transmembrane helix</keyword>
<sequence>MATESLVLITSIATVFSLVGFLANGLVLYLIFTTKSLRTPMNYLLLNLAIMDAITCCLTVPHIATGAAVYPGNLMLMQNIARSSEPSVVTAICKIRVFAWLGSTVQPYLLIAVAFERFMAVVYPLTSCVRVTKSRLRWIIPLCWIGGLLYVLPQMIALEYDDVLETCRPMLVNYSVYAYSTALLVLIFIIPALVITGLYLKVIRVLSASGQGMGIAAEQARMRKRAKRKVVNLVIAVTALFNVCWGFNNVLFYVMSSINDPDLKRDIPLIRQLCMSFSAAINPIFYLTFLNNFR</sequence>
<dbReference type="InterPro" id="IPR000276">
    <property type="entry name" value="GPCR_Rhodpsn"/>
</dbReference>
<feature type="transmembrane region" description="Helical" evidence="5">
    <location>
        <begin position="6"/>
        <end position="32"/>
    </location>
</feature>